<dbReference type="Pfam" id="PF08606">
    <property type="entry name" value="Prp19"/>
    <property type="match status" value="1"/>
</dbReference>
<dbReference type="OrthoDB" id="244369at2759"/>
<proteinExistence type="predicted"/>
<dbReference type="Proteomes" id="UP000284403">
    <property type="component" value="Unassembled WGS sequence"/>
</dbReference>
<dbReference type="InterPro" id="IPR013915">
    <property type="entry name" value="Prp19_cc"/>
</dbReference>
<organism evidence="3 4">
    <name type="scientific">Trypanosoma conorhini</name>
    <dbReference type="NCBI Taxonomy" id="83891"/>
    <lineage>
        <taxon>Eukaryota</taxon>
        <taxon>Discoba</taxon>
        <taxon>Euglenozoa</taxon>
        <taxon>Kinetoplastea</taxon>
        <taxon>Metakinetoplastina</taxon>
        <taxon>Trypanosomatida</taxon>
        <taxon>Trypanosomatidae</taxon>
        <taxon>Trypanosoma</taxon>
    </lineage>
</organism>
<protein>
    <recommendedName>
        <fullName evidence="2">Prp19 coiled-coil region domain-containing protein</fullName>
    </recommendedName>
</protein>
<keyword evidence="4" id="KW-1185">Reference proteome</keyword>
<accession>A0A3R7KUX7</accession>
<dbReference type="GeneID" id="40320435"/>
<keyword evidence="1" id="KW-0175">Coiled coil</keyword>
<name>A0A3R7KUX7_9TRYP</name>
<dbReference type="EMBL" id="MKKU01000486">
    <property type="protein sequence ID" value="RNF10258.1"/>
    <property type="molecule type" value="Genomic_DNA"/>
</dbReference>
<gene>
    <name evidence="3" type="ORF">Tco025E_06824</name>
</gene>
<evidence type="ECO:0000313" key="3">
    <source>
        <dbReference type="EMBL" id="RNF10258.1"/>
    </source>
</evidence>
<sequence length="407" mass="47439">MHPPVESMGSTESVAEQGHLFRFVVDDVYPDVPHTARPRHYYVVSRDPSRARAYCYLLLSLCELSDRTRLSRWMALYSHLFGEIDSELFFEMLRGLARACTFQYAFFVDENVARLALSALTRDEALTPCERHGGEPRKHELQTLGGAGTTAAMESIADADRQRHVEADLLHGRAAPGTSLAEHTQLEDRSRETQLLLQLEHSQHEREVAALREAMTAMEQKLIWHEQAHQYRLRHHRVQHQGGPHRLEREMQQHEAELYRDQGPMLRDQERLIQQLSEENAFLQRRHRESGIEAEHWRTECQELRHRLNNTLMTASCPLNSVSREHYGNLEKRHQLLHREFDELSLERSEMERQLQQARQELHQRCVERDNAVRVLDSLRRGLDYVGRRLPLLCGMPATCAARNLHA</sequence>
<comment type="caution">
    <text evidence="3">The sequence shown here is derived from an EMBL/GenBank/DDBJ whole genome shotgun (WGS) entry which is preliminary data.</text>
</comment>
<feature type="coiled-coil region" evidence="1">
    <location>
        <begin position="334"/>
        <end position="368"/>
    </location>
</feature>
<evidence type="ECO:0000259" key="2">
    <source>
        <dbReference type="Pfam" id="PF08606"/>
    </source>
</evidence>
<dbReference type="AlphaFoldDB" id="A0A3R7KUX7"/>
<reference evidence="3 4" key="1">
    <citation type="journal article" date="2018" name="BMC Genomics">
        <title>Genomic comparison of Trypanosoma conorhini and Trypanosoma rangeli to Trypanosoma cruzi strains of high and low virulence.</title>
        <authorList>
            <person name="Bradwell K.R."/>
            <person name="Koparde V.N."/>
            <person name="Matveyev A.V."/>
            <person name="Serrano M.G."/>
            <person name="Alves J.M."/>
            <person name="Parikh H."/>
            <person name="Huang B."/>
            <person name="Lee V."/>
            <person name="Espinosa-Alvarez O."/>
            <person name="Ortiz P.A."/>
            <person name="Costa-Martins A.G."/>
            <person name="Teixeira M.M."/>
            <person name="Buck G.A."/>
        </authorList>
    </citation>
    <scope>NUCLEOTIDE SEQUENCE [LARGE SCALE GENOMIC DNA]</scope>
    <source>
        <strain evidence="3 4">025E</strain>
    </source>
</reference>
<dbReference type="RefSeq" id="XP_029226189.1">
    <property type="nucleotide sequence ID" value="XM_029373692.1"/>
</dbReference>
<evidence type="ECO:0000256" key="1">
    <source>
        <dbReference type="SAM" id="Coils"/>
    </source>
</evidence>
<feature type="domain" description="Prp19 coiled-coil region" evidence="2">
    <location>
        <begin position="336"/>
        <end position="379"/>
    </location>
</feature>
<evidence type="ECO:0000313" key="4">
    <source>
        <dbReference type="Proteomes" id="UP000284403"/>
    </source>
</evidence>